<keyword evidence="3" id="KW-1185">Reference proteome</keyword>
<dbReference type="Proteomes" id="UP000286954">
    <property type="component" value="Chromosome"/>
</dbReference>
<keyword evidence="1" id="KW-0812">Transmembrane</keyword>
<sequence length="40" mass="4457">MKTAGVVLLIVMASILWDLWMVAVTFIETAPFIEGMDVMN</sequence>
<proteinExistence type="predicted"/>
<keyword evidence="1" id="KW-1133">Transmembrane helix</keyword>
<protein>
    <submittedName>
        <fullName evidence="2">Uncharacterized protein</fullName>
    </submittedName>
</protein>
<evidence type="ECO:0000256" key="1">
    <source>
        <dbReference type="SAM" id="Phobius"/>
    </source>
</evidence>
<dbReference type="KEGG" id="gak:X907_1635"/>
<evidence type="ECO:0000313" key="3">
    <source>
        <dbReference type="Proteomes" id="UP000286954"/>
    </source>
</evidence>
<dbReference type="AlphaFoldDB" id="A0A3T0EAB3"/>
<gene>
    <name evidence="2" type="ORF">X907_1635</name>
</gene>
<feature type="transmembrane region" description="Helical" evidence="1">
    <location>
        <begin position="6"/>
        <end position="27"/>
    </location>
</feature>
<keyword evidence="1" id="KW-0472">Membrane</keyword>
<name>A0A3T0EAB3_9PROT</name>
<accession>A0A3T0EAB3</accession>
<organism evidence="2 3">
    <name type="scientific">Glycocaulis alkaliphilus</name>
    <dbReference type="NCBI Taxonomy" id="1434191"/>
    <lineage>
        <taxon>Bacteria</taxon>
        <taxon>Pseudomonadati</taxon>
        <taxon>Pseudomonadota</taxon>
        <taxon>Alphaproteobacteria</taxon>
        <taxon>Maricaulales</taxon>
        <taxon>Maricaulaceae</taxon>
        <taxon>Glycocaulis</taxon>
    </lineage>
</organism>
<dbReference type="EMBL" id="CP018911">
    <property type="protein sequence ID" value="AZU04167.1"/>
    <property type="molecule type" value="Genomic_DNA"/>
</dbReference>
<evidence type="ECO:0000313" key="2">
    <source>
        <dbReference type="EMBL" id="AZU04167.1"/>
    </source>
</evidence>
<reference evidence="2 3" key="1">
    <citation type="submission" date="2016-12" db="EMBL/GenBank/DDBJ databases">
        <title>The genome of dimorphic prosthecate Glycocaulis alkaliphilus 6b-8t, isolated from crude oil dictates its adaptability in petroleum environments.</title>
        <authorList>
            <person name="Wu X.-L."/>
            <person name="Geng S."/>
        </authorList>
    </citation>
    <scope>NUCLEOTIDE SEQUENCE [LARGE SCALE GENOMIC DNA]</scope>
    <source>
        <strain evidence="2 3">6B-8</strain>
    </source>
</reference>